<evidence type="ECO:0000256" key="3">
    <source>
        <dbReference type="ARBA" id="ARBA00023002"/>
    </source>
</evidence>
<evidence type="ECO:0000313" key="9">
    <source>
        <dbReference type="Proteomes" id="UP000218767"/>
    </source>
</evidence>
<comment type="caution">
    <text evidence="8">The sequence shown here is derived from an EMBL/GenBank/DDBJ whole genome shotgun (WGS) entry which is preliminary data.</text>
</comment>
<dbReference type="FunFam" id="3.40.50.720:FF:000053">
    <property type="entry name" value="Quinone oxidoreductase 1"/>
    <property type="match status" value="1"/>
</dbReference>
<dbReference type="GO" id="GO:0005829">
    <property type="term" value="C:cytosol"/>
    <property type="evidence" value="ECO:0007669"/>
    <property type="project" value="TreeGrafter"/>
</dbReference>
<proteinExistence type="inferred from homology"/>
<dbReference type="SMART" id="SM00829">
    <property type="entry name" value="PKS_ER"/>
    <property type="match status" value="1"/>
</dbReference>
<evidence type="ECO:0000259" key="7">
    <source>
        <dbReference type="SMART" id="SM00829"/>
    </source>
</evidence>
<dbReference type="Proteomes" id="UP000218767">
    <property type="component" value="Unassembled WGS sequence"/>
</dbReference>
<dbReference type="GO" id="GO:0003960">
    <property type="term" value="F:quinone reductase (NADPH) activity"/>
    <property type="evidence" value="ECO:0007669"/>
    <property type="project" value="UniProtKB-EC"/>
</dbReference>
<organism evidence="8 9">
    <name type="scientific">SAR86 cluster bacterium</name>
    <dbReference type="NCBI Taxonomy" id="2030880"/>
    <lineage>
        <taxon>Bacteria</taxon>
        <taxon>Pseudomonadati</taxon>
        <taxon>Pseudomonadota</taxon>
        <taxon>Gammaproteobacteria</taxon>
        <taxon>SAR86 cluster</taxon>
    </lineage>
</organism>
<evidence type="ECO:0000256" key="5">
    <source>
        <dbReference type="ARBA" id="ARBA00048980"/>
    </source>
</evidence>
<dbReference type="PROSITE" id="PS01162">
    <property type="entry name" value="QOR_ZETA_CRYSTAL"/>
    <property type="match status" value="1"/>
</dbReference>
<dbReference type="SUPFAM" id="SSF50129">
    <property type="entry name" value="GroES-like"/>
    <property type="match status" value="1"/>
</dbReference>
<dbReference type="PANTHER" id="PTHR48106:SF13">
    <property type="entry name" value="QUINONE OXIDOREDUCTASE-RELATED"/>
    <property type="match status" value="1"/>
</dbReference>
<comment type="catalytic activity">
    <reaction evidence="5">
        <text>2 a quinone + NADPH + H(+) = 2 a 1,4-benzosemiquinone + NADP(+)</text>
        <dbReference type="Rhea" id="RHEA:14269"/>
        <dbReference type="ChEBI" id="CHEBI:15378"/>
        <dbReference type="ChEBI" id="CHEBI:57783"/>
        <dbReference type="ChEBI" id="CHEBI:58349"/>
        <dbReference type="ChEBI" id="CHEBI:132124"/>
        <dbReference type="ChEBI" id="CHEBI:134225"/>
        <dbReference type="EC" id="1.6.5.5"/>
    </reaction>
</comment>
<dbReference type="InterPro" id="IPR047618">
    <property type="entry name" value="QOR-like"/>
</dbReference>
<evidence type="ECO:0000256" key="6">
    <source>
        <dbReference type="SAM" id="MobiDB-lite"/>
    </source>
</evidence>
<feature type="region of interest" description="Disordered" evidence="6">
    <location>
        <begin position="1"/>
        <end position="20"/>
    </location>
</feature>
<evidence type="ECO:0000313" key="8">
    <source>
        <dbReference type="EMBL" id="PCI82135.1"/>
    </source>
</evidence>
<dbReference type="InterPro" id="IPR036291">
    <property type="entry name" value="NAD(P)-bd_dom_sf"/>
</dbReference>
<dbReference type="PANTHER" id="PTHR48106">
    <property type="entry name" value="QUINONE OXIDOREDUCTASE PIG3-RELATED"/>
    <property type="match status" value="1"/>
</dbReference>
<dbReference type="InterPro" id="IPR013149">
    <property type="entry name" value="ADH-like_C"/>
</dbReference>
<dbReference type="Gene3D" id="3.90.180.10">
    <property type="entry name" value="Medium-chain alcohol dehydrogenases, catalytic domain"/>
    <property type="match status" value="1"/>
</dbReference>
<dbReference type="CDD" id="cd05286">
    <property type="entry name" value="QOR2"/>
    <property type="match status" value="1"/>
</dbReference>
<name>A0A2A4XJF3_9GAMM</name>
<dbReference type="GO" id="GO:0035925">
    <property type="term" value="F:mRNA 3'-UTR AU-rich region binding"/>
    <property type="evidence" value="ECO:0007669"/>
    <property type="project" value="TreeGrafter"/>
</dbReference>
<accession>A0A2A4XJF3</accession>
<evidence type="ECO:0000256" key="2">
    <source>
        <dbReference type="ARBA" id="ARBA00022857"/>
    </source>
</evidence>
<dbReference type="Pfam" id="PF00107">
    <property type="entry name" value="ADH_zinc_N"/>
    <property type="match status" value="1"/>
</dbReference>
<keyword evidence="3" id="KW-0560">Oxidoreductase</keyword>
<protein>
    <recommendedName>
        <fullName evidence="4">NADPH:quinone reductase</fullName>
        <ecNumber evidence="4">1.6.5.5</ecNumber>
    </recommendedName>
</protein>
<dbReference type="AlphaFoldDB" id="A0A2A4XJF3"/>
<dbReference type="GO" id="GO:0070402">
    <property type="term" value="F:NADPH binding"/>
    <property type="evidence" value="ECO:0007669"/>
    <property type="project" value="TreeGrafter"/>
</dbReference>
<evidence type="ECO:0000256" key="1">
    <source>
        <dbReference type="ARBA" id="ARBA00010371"/>
    </source>
</evidence>
<dbReference type="InterPro" id="IPR002364">
    <property type="entry name" value="Quin_OxRdtase/zeta-crystal_CS"/>
</dbReference>
<dbReference type="SUPFAM" id="SSF51735">
    <property type="entry name" value="NAD(P)-binding Rossmann-fold domains"/>
    <property type="match status" value="1"/>
</dbReference>
<dbReference type="Pfam" id="PF08240">
    <property type="entry name" value="ADH_N"/>
    <property type="match status" value="1"/>
</dbReference>
<reference evidence="9" key="1">
    <citation type="submission" date="2017-08" db="EMBL/GenBank/DDBJ databases">
        <title>A dynamic microbial community with high functional redundancy inhabits the cold, oxic subseafloor aquifer.</title>
        <authorList>
            <person name="Tully B.J."/>
            <person name="Wheat C.G."/>
            <person name="Glazer B.T."/>
            <person name="Huber J.A."/>
        </authorList>
    </citation>
    <scope>NUCLEOTIDE SEQUENCE [LARGE SCALE GENOMIC DNA]</scope>
</reference>
<dbReference type="Gene3D" id="3.40.50.720">
    <property type="entry name" value="NAD(P)-binding Rossmann-like Domain"/>
    <property type="match status" value="1"/>
</dbReference>
<comment type="similarity">
    <text evidence="1">Belongs to the zinc-containing alcohol dehydrogenase family. Quinone oxidoreductase subfamily.</text>
</comment>
<sequence length="322" mass="34672">MKAVRIKQQGGPEVMSYEDVEQPQPAATEVLIKVEAAGINYIDTYQRSGLYQIPLPATLGLEASGTVEAIGSDVSRFKIGDRVAYTNVLGAYAEYSVVDQDKVVAIPDGVSFNEGAAAMLQGCTAHYLSQSTYPIKNGDSCLIHAAAGGVGLLLIQMAKNAGAHVIGTVSTEEKAALARAAGADEVILYSQTDFETEVKRITDGAGVNVVYDSVGKTTFDKSIECLQRFGYMVLYGNASGPVTEFNPATLGPKGSLFLTRPTLFDYTADRESLEWRSGDVFKWIDEGKLKLRLEHFFSLAEAQEAHQALEGRKTTGKIILTP</sequence>
<keyword evidence="2" id="KW-0521">NADP</keyword>
<dbReference type="InterPro" id="IPR011032">
    <property type="entry name" value="GroES-like_sf"/>
</dbReference>
<feature type="domain" description="Enoyl reductase (ER)" evidence="7">
    <location>
        <begin position="10"/>
        <end position="320"/>
    </location>
</feature>
<dbReference type="InterPro" id="IPR013154">
    <property type="entry name" value="ADH-like_N"/>
</dbReference>
<dbReference type="InterPro" id="IPR020843">
    <property type="entry name" value="ER"/>
</dbReference>
<evidence type="ECO:0000256" key="4">
    <source>
        <dbReference type="ARBA" id="ARBA00038919"/>
    </source>
</evidence>
<gene>
    <name evidence="8" type="ORF">COB20_00575</name>
</gene>
<dbReference type="EC" id="1.6.5.5" evidence="4"/>
<dbReference type="EMBL" id="NVUL01000002">
    <property type="protein sequence ID" value="PCI82135.1"/>
    <property type="molecule type" value="Genomic_DNA"/>
</dbReference>
<dbReference type="GO" id="GO:0008270">
    <property type="term" value="F:zinc ion binding"/>
    <property type="evidence" value="ECO:0007669"/>
    <property type="project" value="InterPro"/>
</dbReference>